<dbReference type="EMBL" id="SPVG01000034">
    <property type="protein sequence ID" value="TFW29453.1"/>
    <property type="molecule type" value="Genomic_DNA"/>
</dbReference>
<evidence type="ECO:0000256" key="1">
    <source>
        <dbReference type="SAM" id="MobiDB-lite"/>
    </source>
</evidence>
<sequence length="61" mass="6675">MLPDFSALTAKALHAGRCLTPLFTSATRGLMRALRGVRRKKANRGHGAVAARSRYLKKKPV</sequence>
<comment type="caution">
    <text evidence="2">The sequence shown here is derived from an EMBL/GenBank/DDBJ whole genome shotgun (WGS) entry which is preliminary data.</text>
</comment>
<feature type="region of interest" description="Disordered" evidence="1">
    <location>
        <begin position="39"/>
        <end position="61"/>
    </location>
</feature>
<evidence type="ECO:0000313" key="3">
    <source>
        <dbReference type="Proteomes" id="UP000297729"/>
    </source>
</evidence>
<dbReference type="AlphaFoldDB" id="A0A4Y9SXU5"/>
<protein>
    <submittedName>
        <fullName evidence="2">Uncharacterized protein</fullName>
    </submittedName>
</protein>
<gene>
    <name evidence="2" type="ORF">E4L98_03730</name>
</gene>
<accession>A0A4Y9SXU5</accession>
<keyword evidence="3" id="KW-1185">Reference proteome</keyword>
<name>A0A4Y9SXU5_9BURK</name>
<proteinExistence type="predicted"/>
<dbReference type="RefSeq" id="WP_135200228.1">
    <property type="nucleotide sequence ID" value="NZ_SPVG01000034.1"/>
</dbReference>
<dbReference type="Proteomes" id="UP000297729">
    <property type="component" value="Unassembled WGS sequence"/>
</dbReference>
<reference evidence="2 3" key="1">
    <citation type="submission" date="2019-03" db="EMBL/GenBank/DDBJ databases">
        <title>Draft Genome Sequence of Duganella callidus sp. nov., a Novel Duganella Species Isolated from Cultivated Soil.</title>
        <authorList>
            <person name="Raths R."/>
            <person name="Peta V."/>
            <person name="Bucking H."/>
        </authorList>
    </citation>
    <scope>NUCLEOTIDE SEQUENCE [LARGE SCALE GENOMIC DNA]</scope>
    <source>
        <strain evidence="2 3">DN04</strain>
    </source>
</reference>
<evidence type="ECO:0000313" key="2">
    <source>
        <dbReference type="EMBL" id="TFW29453.1"/>
    </source>
</evidence>
<organism evidence="2 3">
    <name type="scientific">Duganella callida</name>
    <dbReference type="NCBI Taxonomy" id="2561932"/>
    <lineage>
        <taxon>Bacteria</taxon>
        <taxon>Pseudomonadati</taxon>
        <taxon>Pseudomonadota</taxon>
        <taxon>Betaproteobacteria</taxon>
        <taxon>Burkholderiales</taxon>
        <taxon>Oxalobacteraceae</taxon>
        <taxon>Telluria group</taxon>
        <taxon>Duganella</taxon>
    </lineage>
</organism>